<dbReference type="InterPro" id="IPR011470">
    <property type="entry name" value="DUF1576"/>
</dbReference>
<protein>
    <submittedName>
        <fullName evidence="2">DUF1576 domain-containing protein</fullName>
    </submittedName>
</protein>
<evidence type="ECO:0000313" key="3">
    <source>
        <dbReference type="Proteomes" id="UP001059480"/>
    </source>
</evidence>
<keyword evidence="1" id="KW-1133">Transmembrane helix</keyword>
<feature type="transmembrane region" description="Helical" evidence="1">
    <location>
        <begin position="274"/>
        <end position="299"/>
    </location>
</feature>
<evidence type="ECO:0000256" key="1">
    <source>
        <dbReference type="SAM" id="Phobius"/>
    </source>
</evidence>
<dbReference type="Pfam" id="PF07613">
    <property type="entry name" value="DUF1576"/>
    <property type="match status" value="2"/>
</dbReference>
<reference evidence="2" key="1">
    <citation type="submission" date="2022-07" db="EMBL/GenBank/DDBJ databases">
        <authorList>
            <person name="Jung M.-Y."/>
            <person name="Lee M."/>
        </authorList>
    </citation>
    <scope>NUCLEOTIDE SEQUENCE</scope>
    <source>
        <strain evidence="2">S8</strain>
    </source>
</reference>
<reference evidence="2" key="2">
    <citation type="journal article" date="2023" name="Curr. Microbiol.">
        <title>Granulicatella seriolae sp. nov., a Novel Facultative Anaerobe Isolated from Yellowtail Marine Fish.</title>
        <authorList>
            <person name="Lee M."/>
            <person name="Choi Y.J."/>
            <person name="Farooq A."/>
            <person name="Jeong J.B."/>
            <person name="Jung M.Y."/>
        </authorList>
    </citation>
    <scope>NUCLEOTIDE SEQUENCE</scope>
    <source>
        <strain evidence="2">S8</strain>
    </source>
</reference>
<accession>A0ABT1WP10</accession>
<sequence length="427" mass="46193">MNRPRSTHVFSKTEKNYYSYLSFLASVFIGLALIFDSPNQLYQGFQRILFSTGQLFTDYIELASMGATLFNVGTMMLLSILLLYRFKMPINGAVIASLGTVAGFSFFGKNLFNSIPITVGVMLYAHLSRQHFRNYIIVSLFGSALGPLVSFIAFGMGYPLWVSVPASILVGITIGFVFPPLATQFLGFHQGYSLYNVGFTAGIIGMVFTAMINMMGFEVERTVLLYTGSYQTFLICLLLAIILFIFLTGAYMTTKQSNQLFSIFSNSGRLPSDFVEMTNMASVCLNVGLLGLIFTAYVMVFGHGLNGPLIGGIISVMSFGAFGKHAKNIIPVLIGVTLAAHMNLNQPASTSVLIAALFGTTLAPISGYYGPLAGFVAGFIHMSMVSHVAYLHGGLNLYNNGFSGGFVAAALVPVLDAVRKIIPGKKK</sequence>
<dbReference type="Proteomes" id="UP001059480">
    <property type="component" value="Unassembled WGS sequence"/>
</dbReference>
<feature type="transmembrane region" description="Helical" evidence="1">
    <location>
        <begin position="194"/>
        <end position="212"/>
    </location>
</feature>
<comment type="caution">
    <text evidence="2">The sequence shown here is derived from an EMBL/GenBank/DDBJ whole genome shotgun (WGS) entry which is preliminary data.</text>
</comment>
<feature type="transmembrane region" description="Helical" evidence="1">
    <location>
        <begin position="160"/>
        <end position="182"/>
    </location>
</feature>
<feature type="transmembrane region" description="Helical" evidence="1">
    <location>
        <begin position="90"/>
        <end position="112"/>
    </location>
</feature>
<evidence type="ECO:0000313" key="2">
    <source>
        <dbReference type="EMBL" id="MCQ9209825.1"/>
    </source>
</evidence>
<feature type="transmembrane region" description="Helical" evidence="1">
    <location>
        <begin position="20"/>
        <end position="38"/>
    </location>
</feature>
<organism evidence="2 3">
    <name type="scientific">Granulicatella seriolae</name>
    <dbReference type="NCBI Taxonomy" id="2967226"/>
    <lineage>
        <taxon>Bacteria</taxon>
        <taxon>Bacillati</taxon>
        <taxon>Bacillota</taxon>
        <taxon>Bacilli</taxon>
        <taxon>Lactobacillales</taxon>
        <taxon>Carnobacteriaceae</taxon>
        <taxon>Granulicatella</taxon>
    </lineage>
</organism>
<feature type="transmembrane region" description="Helical" evidence="1">
    <location>
        <begin position="352"/>
        <end position="380"/>
    </location>
</feature>
<feature type="transmembrane region" description="Helical" evidence="1">
    <location>
        <begin position="59"/>
        <end position="84"/>
    </location>
</feature>
<keyword evidence="1" id="KW-0812">Transmembrane</keyword>
<feature type="transmembrane region" description="Helical" evidence="1">
    <location>
        <begin position="232"/>
        <end position="253"/>
    </location>
</feature>
<reference evidence="2" key="3">
    <citation type="journal article" date="2023" name="Microbiol. Resour. Announc.">
        <title>Draft Genome Sequence of Granulicatella sp. Strain S8, Isolated from a Marine Fish, Seriola quinqueradiata.</title>
        <authorList>
            <person name="Lee M."/>
            <person name="Farooq A."/>
            <person name="Jeong J.B."/>
            <person name="Jung M.Y."/>
        </authorList>
    </citation>
    <scope>NUCLEOTIDE SEQUENCE</scope>
    <source>
        <strain evidence="2">S8</strain>
    </source>
</reference>
<proteinExistence type="predicted"/>
<dbReference type="EMBL" id="JANHNZ010000003">
    <property type="protein sequence ID" value="MCQ9209825.1"/>
    <property type="molecule type" value="Genomic_DNA"/>
</dbReference>
<feature type="transmembrane region" description="Helical" evidence="1">
    <location>
        <begin position="132"/>
        <end position="154"/>
    </location>
</feature>
<keyword evidence="1" id="KW-0472">Membrane</keyword>
<name>A0ABT1WP10_9LACT</name>
<keyword evidence="3" id="KW-1185">Reference proteome</keyword>
<dbReference type="RefSeq" id="WP_256944934.1">
    <property type="nucleotide sequence ID" value="NZ_JANHNZ010000003.1"/>
</dbReference>
<gene>
    <name evidence="2" type="ORF">NPA36_04600</name>
</gene>
<feature type="transmembrane region" description="Helical" evidence="1">
    <location>
        <begin position="400"/>
        <end position="418"/>
    </location>
</feature>